<feature type="transmembrane region" description="Helical" evidence="1">
    <location>
        <begin position="20"/>
        <end position="46"/>
    </location>
</feature>
<keyword evidence="3" id="KW-1185">Reference proteome</keyword>
<name>A0ABY5DIS4_9GAMM</name>
<keyword evidence="1" id="KW-0472">Membrane</keyword>
<reference evidence="2 3" key="1">
    <citation type="journal article" date="2022" name="Nat. Microbiol.">
        <title>The microbiome of a bacterivorous marine choanoflagellate contains a resource-demanding obligate bacterial associate.</title>
        <authorList>
            <person name="Needham D.M."/>
            <person name="Poirier C."/>
            <person name="Bachy C."/>
            <person name="George E.E."/>
            <person name="Wilken S."/>
            <person name="Yung C.C.M."/>
            <person name="Limardo A.J."/>
            <person name="Morando M."/>
            <person name="Sudek L."/>
            <person name="Malmstrom R.R."/>
            <person name="Keeling P.J."/>
            <person name="Santoro A.E."/>
            <person name="Worden A.Z."/>
        </authorList>
    </citation>
    <scope>NUCLEOTIDE SEQUENCE [LARGE SCALE GENOMIC DNA]</scope>
    <source>
        <strain evidence="2 3">Comchoano-1</strain>
    </source>
</reference>
<evidence type="ECO:0000313" key="3">
    <source>
        <dbReference type="Proteomes" id="UP001055955"/>
    </source>
</evidence>
<gene>
    <name evidence="2" type="ORF">MMH89_04590</name>
</gene>
<proteinExistence type="predicted"/>
<protein>
    <submittedName>
        <fullName evidence="2">Uncharacterized protein</fullName>
    </submittedName>
</protein>
<evidence type="ECO:0000313" key="2">
    <source>
        <dbReference type="EMBL" id="UTC24495.1"/>
    </source>
</evidence>
<keyword evidence="1" id="KW-1133">Transmembrane helix</keyword>
<dbReference type="Proteomes" id="UP001055955">
    <property type="component" value="Chromosome"/>
</dbReference>
<dbReference type="EMBL" id="CP092900">
    <property type="protein sequence ID" value="UTC24495.1"/>
    <property type="molecule type" value="Genomic_DNA"/>
</dbReference>
<evidence type="ECO:0000256" key="1">
    <source>
        <dbReference type="SAM" id="Phobius"/>
    </source>
</evidence>
<organism evidence="2 3">
    <name type="scientific">Candidatus Comchoanobacter bicostacola</name>
    <dbReference type="NCBI Taxonomy" id="2919598"/>
    <lineage>
        <taxon>Bacteria</taxon>
        <taxon>Pseudomonadati</taxon>
        <taxon>Pseudomonadota</taxon>
        <taxon>Gammaproteobacteria</taxon>
        <taxon>Candidatus Comchoanobacterales</taxon>
        <taxon>Candidatus Comchoanobacteraceae</taxon>
        <taxon>Candidatus Comchoanobacter</taxon>
    </lineage>
</organism>
<accession>A0ABY5DIS4</accession>
<dbReference type="RefSeq" id="WP_258568279.1">
    <property type="nucleotide sequence ID" value="NZ_CP092900.1"/>
</dbReference>
<keyword evidence="1" id="KW-0812">Transmembrane</keyword>
<sequence length="48" mass="5019">MQIKHKKIATGATIGSVTGFIVSGLFYTNLFPILLFLALGVIVGGLTP</sequence>